<reference evidence="9 10" key="1">
    <citation type="submission" date="2018-03" db="EMBL/GenBank/DDBJ databases">
        <title>Genomic Encyclopedia of Archaeal and Bacterial Type Strains, Phase II (KMG-II): from individual species to whole genera.</title>
        <authorList>
            <person name="Goeker M."/>
        </authorList>
    </citation>
    <scope>NUCLEOTIDE SEQUENCE [LARGE SCALE GENOMIC DNA]</scope>
    <source>
        <strain evidence="9 10">DSM 25328</strain>
    </source>
</reference>
<evidence type="ECO:0000256" key="6">
    <source>
        <dbReference type="ARBA" id="ARBA00022967"/>
    </source>
</evidence>
<dbReference type="SMART" id="SM00382">
    <property type="entry name" value="AAA"/>
    <property type="match status" value="1"/>
</dbReference>
<organism evidence="9 10">
    <name type="scientific">Tritonibacter scottomollicae</name>
    <name type="common">Epibacterium scottomollicae</name>
    <dbReference type="NCBI Taxonomy" id="483013"/>
    <lineage>
        <taxon>Bacteria</taxon>
        <taxon>Pseudomonadati</taxon>
        <taxon>Pseudomonadota</taxon>
        <taxon>Alphaproteobacteria</taxon>
        <taxon>Rhodobacterales</taxon>
        <taxon>Paracoccaceae</taxon>
        <taxon>Tritonibacter</taxon>
    </lineage>
</organism>
<sequence>MLKLETMQVQKGDFHLSGSLQIAAGTRVAVIGPSGAGKSTLLEAIAGFQPLQSGRILWNGDDLAGKPPGARPGAMLFQDGNLFPHLTVRQNVRLGIDANRRLSAQEDAQVSQALKRVGLGEMADRKPAALSGGQQSRAALARVLVQGCALLLLDEPFAALGPALKAEMLDLVADIATDCGATLLMVSHDPQDARRIAEQVILVAEAVVSPPAPTAMLLDNPPPALRAYLGSDAGD</sequence>
<keyword evidence="1" id="KW-0813">Transport</keyword>
<dbReference type="PANTHER" id="PTHR42781">
    <property type="entry name" value="SPERMIDINE/PUTRESCINE IMPORT ATP-BINDING PROTEIN POTA"/>
    <property type="match status" value="1"/>
</dbReference>
<dbReference type="InterPro" id="IPR050093">
    <property type="entry name" value="ABC_SmlMolc_Importer"/>
</dbReference>
<evidence type="ECO:0000256" key="3">
    <source>
        <dbReference type="ARBA" id="ARBA00022519"/>
    </source>
</evidence>
<dbReference type="GO" id="GO:0005524">
    <property type="term" value="F:ATP binding"/>
    <property type="evidence" value="ECO:0007669"/>
    <property type="project" value="UniProtKB-KW"/>
</dbReference>
<dbReference type="EMBL" id="PVUF01000009">
    <property type="protein sequence ID" value="PRZ46739.1"/>
    <property type="molecule type" value="Genomic_DNA"/>
</dbReference>
<dbReference type="PROSITE" id="PS50893">
    <property type="entry name" value="ABC_TRANSPORTER_2"/>
    <property type="match status" value="1"/>
</dbReference>
<dbReference type="Gene3D" id="3.40.50.300">
    <property type="entry name" value="P-loop containing nucleotide triphosphate hydrolases"/>
    <property type="match status" value="1"/>
</dbReference>
<dbReference type="PROSITE" id="PS00211">
    <property type="entry name" value="ABC_TRANSPORTER_1"/>
    <property type="match status" value="1"/>
</dbReference>
<evidence type="ECO:0000256" key="2">
    <source>
        <dbReference type="ARBA" id="ARBA00022475"/>
    </source>
</evidence>
<dbReference type="OrthoDB" id="9802264at2"/>
<dbReference type="Proteomes" id="UP000237718">
    <property type="component" value="Unassembled WGS sequence"/>
</dbReference>
<keyword evidence="4" id="KW-0547">Nucleotide-binding</keyword>
<evidence type="ECO:0000256" key="7">
    <source>
        <dbReference type="ARBA" id="ARBA00023136"/>
    </source>
</evidence>
<keyword evidence="5 9" id="KW-0067">ATP-binding</keyword>
<dbReference type="Pfam" id="PF00005">
    <property type="entry name" value="ABC_tran"/>
    <property type="match status" value="1"/>
</dbReference>
<dbReference type="GO" id="GO:0016887">
    <property type="term" value="F:ATP hydrolysis activity"/>
    <property type="evidence" value="ECO:0007669"/>
    <property type="project" value="InterPro"/>
</dbReference>
<feature type="domain" description="ABC transporter" evidence="8">
    <location>
        <begin position="2"/>
        <end position="230"/>
    </location>
</feature>
<gene>
    <name evidence="9" type="ORF">CLV89_109155</name>
</gene>
<evidence type="ECO:0000259" key="8">
    <source>
        <dbReference type="PROSITE" id="PS50893"/>
    </source>
</evidence>
<dbReference type="AlphaFoldDB" id="A0A2T1ADR6"/>
<dbReference type="InterPro" id="IPR003593">
    <property type="entry name" value="AAA+_ATPase"/>
</dbReference>
<evidence type="ECO:0000313" key="10">
    <source>
        <dbReference type="Proteomes" id="UP000237718"/>
    </source>
</evidence>
<keyword evidence="7" id="KW-0472">Membrane</keyword>
<proteinExistence type="predicted"/>
<evidence type="ECO:0000256" key="5">
    <source>
        <dbReference type="ARBA" id="ARBA00022840"/>
    </source>
</evidence>
<evidence type="ECO:0000256" key="4">
    <source>
        <dbReference type="ARBA" id="ARBA00022741"/>
    </source>
</evidence>
<evidence type="ECO:0000256" key="1">
    <source>
        <dbReference type="ARBA" id="ARBA00022448"/>
    </source>
</evidence>
<protein>
    <submittedName>
        <fullName evidence="9">Thiamine transport system ATP-binding protein</fullName>
    </submittedName>
</protein>
<dbReference type="RefSeq" id="WP_106164465.1">
    <property type="nucleotide sequence ID" value="NZ_PVUF01000009.1"/>
</dbReference>
<dbReference type="InterPro" id="IPR003439">
    <property type="entry name" value="ABC_transporter-like_ATP-bd"/>
</dbReference>
<dbReference type="InterPro" id="IPR017871">
    <property type="entry name" value="ABC_transporter-like_CS"/>
</dbReference>
<comment type="caution">
    <text evidence="9">The sequence shown here is derived from an EMBL/GenBank/DDBJ whole genome shotgun (WGS) entry which is preliminary data.</text>
</comment>
<dbReference type="PANTHER" id="PTHR42781:SF1">
    <property type="entry name" value="THIAMINE IMPORT ATP-BINDING PROTEIN THIQ"/>
    <property type="match status" value="1"/>
</dbReference>
<keyword evidence="3" id="KW-0997">Cell inner membrane</keyword>
<keyword evidence="2" id="KW-1003">Cell membrane</keyword>
<dbReference type="SUPFAM" id="SSF52540">
    <property type="entry name" value="P-loop containing nucleoside triphosphate hydrolases"/>
    <property type="match status" value="1"/>
</dbReference>
<accession>A0A2T1ADR6</accession>
<keyword evidence="6" id="KW-1278">Translocase</keyword>
<evidence type="ECO:0000313" key="9">
    <source>
        <dbReference type="EMBL" id="PRZ46739.1"/>
    </source>
</evidence>
<name>A0A2T1ADR6_TRISK</name>
<dbReference type="InterPro" id="IPR027417">
    <property type="entry name" value="P-loop_NTPase"/>
</dbReference>